<sequence>MSTTATTAKRAWAYLSRVAEPPRPELAALVDRVGPVEAAERIRCGAVGPELARHTEARREIDVAADDLEILDRRGGRLLTPDDDEWPVLAFTGFGGADAVDKPDCRPPLVLWAVGPARLDEIAERATAIVGTRAATAYGELVAADLAAGLAERDVAVVSGGAYGIDGAAHRAALAADGTTVAVLAGGIDNAYPAGHSALLHRIGASGLLVTEYPPGVRPARYRFLTRNRLVAALAGVTVVVEAGLRSGAANTAAWARLLGRPVAAVPGPVTSASSAGCHVLLRGGAELVTRVEEVIELVGRVGELADDPPRPATPLDGLSAAERQVYEALPRRGTVTVDQIAVASGLAPARVFGPLAMLEVAGLAARRDGCWGIARPNR</sequence>
<dbReference type="Proteomes" id="UP000237911">
    <property type="component" value="Unassembled WGS sequence"/>
</dbReference>
<organism evidence="4 5">
    <name type="scientific">Mycolicibacter virginiensis</name>
    <dbReference type="NCBI Taxonomy" id="1795032"/>
    <lineage>
        <taxon>Bacteria</taxon>
        <taxon>Bacillati</taxon>
        <taxon>Actinomycetota</taxon>
        <taxon>Actinomycetes</taxon>
        <taxon>Mycobacteriales</taxon>
        <taxon>Mycobacteriaceae</taxon>
        <taxon>Mycolicibacter</taxon>
    </lineage>
</organism>
<proteinExistence type="inferred from homology"/>
<dbReference type="Pfam" id="PF17782">
    <property type="entry name" value="WHD_DprA"/>
    <property type="match status" value="1"/>
</dbReference>
<feature type="domain" description="Smf/DprA SLOG" evidence="2">
    <location>
        <begin position="79"/>
        <end position="298"/>
    </location>
</feature>
<evidence type="ECO:0000259" key="2">
    <source>
        <dbReference type="Pfam" id="PF02481"/>
    </source>
</evidence>
<dbReference type="PANTHER" id="PTHR43022:SF1">
    <property type="entry name" value="PROTEIN SMF"/>
    <property type="match status" value="1"/>
</dbReference>
<dbReference type="NCBIfam" id="TIGR00732">
    <property type="entry name" value="dprA"/>
    <property type="match status" value="1"/>
</dbReference>
<reference evidence="4 5" key="1">
    <citation type="submission" date="2018-02" db="EMBL/GenBank/DDBJ databases">
        <title>Draft genome sequence of Mycobacterium virginiense isolated from mud of a swine farm in Japan.</title>
        <authorList>
            <person name="Ohya K."/>
        </authorList>
    </citation>
    <scope>NUCLEOTIDE SEQUENCE [LARGE SCALE GENOMIC DNA]</scope>
    <source>
        <strain evidence="4 5">GF75</strain>
    </source>
</reference>
<dbReference type="PANTHER" id="PTHR43022">
    <property type="entry name" value="PROTEIN SMF"/>
    <property type="match status" value="1"/>
</dbReference>
<dbReference type="InterPro" id="IPR041614">
    <property type="entry name" value="DprA_WH"/>
</dbReference>
<comment type="caution">
    <text evidence="4">The sequence shown here is derived from an EMBL/GenBank/DDBJ whole genome shotgun (WGS) entry which is preliminary data.</text>
</comment>
<dbReference type="RefSeq" id="WP_064889456.1">
    <property type="nucleotide sequence ID" value="NZ_PUEV01000089.1"/>
</dbReference>
<keyword evidence="5" id="KW-1185">Reference proteome</keyword>
<dbReference type="Gene3D" id="3.40.50.450">
    <property type="match status" value="1"/>
</dbReference>
<feature type="domain" description="DprA winged helix" evidence="3">
    <location>
        <begin position="311"/>
        <end position="370"/>
    </location>
</feature>
<comment type="similarity">
    <text evidence="1">Belongs to the DprA/Smf family.</text>
</comment>
<dbReference type="Pfam" id="PF02481">
    <property type="entry name" value="DNA_processg_A"/>
    <property type="match status" value="1"/>
</dbReference>
<evidence type="ECO:0000259" key="3">
    <source>
        <dbReference type="Pfam" id="PF17782"/>
    </source>
</evidence>
<dbReference type="EMBL" id="PUEV01000089">
    <property type="protein sequence ID" value="PQM50927.1"/>
    <property type="molecule type" value="Genomic_DNA"/>
</dbReference>
<evidence type="ECO:0000256" key="1">
    <source>
        <dbReference type="ARBA" id="ARBA00006525"/>
    </source>
</evidence>
<evidence type="ECO:0000313" key="5">
    <source>
        <dbReference type="Proteomes" id="UP000237911"/>
    </source>
</evidence>
<gene>
    <name evidence="4" type="primary">dprA</name>
    <name evidence="4" type="ORF">C5U48_17525</name>
</gene>
<dbReference type="SUPFAM" id="SSF102405">
    <property type="entry name" value="MCP/YpsA-like"/>
    <property type="match status" value="1"/>
</dbReference>
<dbReference type="GO" id="GO:0009294">
    <property type="term" value="P:DNA-mediated transformation"/>
    <property type="evidence" value="ECO:0007669"/>
    <property type="project" value="InterPro"/>
</dbReference>
<accession>A0A9X7IKP7</accession>
<dbReference type="Gene3D" id="1.10.10.10">
    <property type="entry name" value="Winged helix-like DNA-binding domain superfamily/Winged helix DNA-binding domain"/>
    <property type="match status" value="1"/>
</dbReference>
<dbReference type="InterPro" id="IPR003488">
    <property type="entry name" value="DprA"/>
</dbReference>
<dbReference type="AlphaFoldDB" id="A0A9X7IKP7"/>
<dbReference type="InterPro" id="IPR036388">
    <property type="entry name" value="WH-like_DNA-bd_sf"/>
</dbReference>
<evidence type="ECO:0000313" key="4">
    <source>
        <dbReference type="EMBL" id="PQM50927.1"/>
    </source>
</evidence>
<name>A0A9X7IKP7_9MYCO</name>
<protein>
    <submittedName>
        <fullName evidence="4">DNA-protecting protein DprA</fullName>
    </submittedName>
</protein>
<dbReference type="InterPro" id="IPR057666">
    <property type="entry name" value="DrpA_SLOG"/>
</dbReference>